<dbReference type="InterPro" id="IPR048993">
    <property type="entry name" value="SSRP1-like_PH1"/>
</dbReference>
<dbReference type="Gene3D" id="2.30.29.220">
    <property type="entry name" value="Structure-specific recognition protein (SSRP1)"/>
    <property type="match status" value="1"/>
</dbReference>
<feature type="domain" description="Histone chaperone RTT106/FACT complex subunit SPT16-like middle" evidence="11">
    <location>
        <begin position="1211"/>
        <end position="1303"/>
    </location>
</feature>
<dbReference type="Proteomes" id="UP000031512">
    <property type="component" value="Chromosome 3"/>
</dbReference>
<reference evidence="12 13" key="1">
    <citation type="journal article" date="2012" name="BMC Genomics">
        <title>Comparative genomic analysis and phylogenetic position of Theileria equi.</title>
        <authorList>
            <person name="Kappmeyer L.S."/>
            <person name="Thiagarajan M."/>
            <person name="Herndon D.R."/>
            <person name="Ramsay J.D."/>
            <person name="Caler E."/>
            <person name="Djikeng A."/>
            <person name="Gillespie J.J."/>
            <person name="Lau A.O."/>
            <person name="Roalson E.H."/>
            <person name="Silva J.C."/>
            <person name="Silva M.G."/>
            <person name="Suarez C.E."/>
            <person name="Ueti M.W."/>
            <person name="Nene V.M."/>
            <person name="Mealey R.H."/>
            <person name="Knowles D.P."/>
            <person name="Brayton K.A."/>
        </authorList>
    </citation>
    <scope>NUCLEOTIDE SEQUENCE [LARGE SCALE GENOMIC DNA]</scope>
    <source>
        <strain evidence="12 13">WA</strain>
    </source>
</reference>
<protein>
    <submittedName>
        <fullName evidence="12">Structure-specific recognition protein family member protein</fullName>
        <ecNumber evidence="12">1.3.1.74</ecNumber>
    </submittedName>
</protein>
<dbReference type="InterPro" id="IPR024954">
    <property type="entry name" value="SSRP1_DD"/>
</dbReference>
<feature type="region of interest" description="Disordered" evidence="10">
    <location>
        <begin position="502"/>
        <end position="544"/>
    </location>
</feature>
<evidence type="ECO:0000256" key="2">
    <source>
        <dbReference type="ARBA" id="ARBA00010060"/>
    </source>
</evidence>
<dbReference type="Pfam" id="PF08512">
    <property type="entry name" value="Rttp106-like_middle"/>
    <property type="match status" value="1"/>
</dbReference>
<evidence type="ECO:0000256" key="5">
    <source>
        <dbReference type="ARBA" id="ARBA00022763"/>
    </source>
</evidence>
<feature type="compositionally biased region" description="Acidic residues" evidence="10">
    <location>
        <begin position="1313"/>
        <end position="1346"/>
    </location>
</feature>
<sequence length="1346" mass="148814">MSTGEGNTLTLKLENKCGDKEETCHCRDKPPGIIAKREPNTPTKGFIKVTHQCKNGEPFKLDKILSGGGGQIAGVKNPIYSVSVYFWNGAPDKPLLLGIKQNGNSQTKYYSKGTSLWITSLVSHLSEQQALDEHNCQKNNAVVFDIKDSHTGDLLKDPKADCMQKTRTVEQASNSKQPPGSDYVTTAYIIKDISGGTSRDTKISRVTLRGSPINISPPTDPIDAVILYSYPGSDNIPLMIEFLKQGGVGSEWYESQDSSGNNWGEVGRDNNGFYEDIESDPKPTAQLSEKLDEVLCKRYNNVTLDLSRNRTNGSKYCCSDHKDKDARISVTKGDIIVNSLARTTSYYKHSISDGYDLAGIKFYHTADGWNRKNIKLLGVSFPTSGVNNVYVFHCNQHDPVLIYIDSPRNPAARGWYKKGASDQWTWIGGIHNSITEKHLQDGLNCRQWMKLSIVLGKAGCNGLQECPGGDPLTPDELKQELEKEMQEEEKIAEAEREKAIAAKVQRTTPADTASGSSGNSSEEGSYSSGSSPSSSQTATGPQALGRAAEGNEKLLGAAKTVGRTVGYVLGRSAIAGGVGVYTANEILKTAVPLALELVDGTKFKVYGLDARREAPKGGGTTASRSGGVTIHLDSRDSYDLNPNGGEMINVSSYHYPPMKGYSAYEHMIGKDLKINKFTVKRKGQTFIPEVAPVEGVKSVIVYVFTCGGSSTPLLLYFKDKNGHNWYEKAKNDEWKSVSGKLTTRSPEQAYLDNTLRTALKTIKNSLDVKCKGKKKWISVPQNDGSNDIQDLVESRQHNNLGPSDVDNVISQIIPLEKPPKLKLDVQQGGDNNFDLYGNQEPQNNIAQPPKALQQQRTADSSDNQGNTLQGGDLQPGAPASEPQARSGAEADSEALQPPPVSAPPTPKPAPVTGFEVPLVATIGYFFAGTAGSAATFFGGWKLYNRYKGDPWNHLELKKHFETHYNIQVNKDEVSSTGWHWGTYEFENSTFKLNIGSNAGLEIDATSILQATIPTKTDLAIELKSNENLYSVDDLVEIRFCVPNKTDSEDFEVQLEDLKQTFLLKSGLDELKSEKIALLMDIPLIVPRGRYEIEFTKKSIKLHGKSYDYTLLFSNILRMFLLPKPNSPHINFILGLNQPMRQGQTRYPYIVMQFDMDDELQVELNLDEKETEALKLEKTLEGKTYSVVSRLFGALVNRSIVVPGDFKSDKGDSGFSCTYKATSGHLFPLNRSLLFIVKPVIFIRFEDIVSVEFNRTGVVSQNRFFAVIISMKGGMEYEFTNIDKAEFEHLNAYLTSRDIKIKSLEESEKMDLPLDVEEMDEDDDEEDEDFEDEGSQSSEEEEANEEE</sequence>
<dbReference type="FunFam" id="2.30.29.150:FF:000001">
    <property type="entry name" value="Fact complex subunit ssrp1"/>
    <property type="match status" value="1"/>
</dbReference>
<dbReference type="STRING" id="1537102.L0AZB8"/>
<evidence type="ECO:0000256" key="10">
    <source>
        <dbReference type="SAM" id="MobiDB-lite"/>
    </source>
</evidence>
<dbReference type="CDD" id="cd13230">
    <property type="entry name" value="PH1_SSRP1-like"/>
    <property type="match status" value="1"/>
</dbReference>
<dbReference type="InterPro" id="IPR038167">
    <property type="entry name" value="SSRP1_sf"/>
</dbReference>
<evidence type="ECO:0000259" key="11">
    <source>
        <dbReference type="SMART" id="SM01287"/>
    </source>
</evidence>
<feature type="compositionally biased region" description="Polar residues" evidence="10">
    <location>
        <begin position="839"/>
        <end position="869"/>
    </location>
</feature>
<dbReference type="SUPFAM" id="SSF50729">
    <property type="entry name" value="PH domain-like"/>
    <property type="match status" value="1"/>
</dbReference>
<dbReference type="RefSeq" id="XP_004830588.1">
    <property type="nucleotide sequence ID" value="XM_004830531.1"/>
</dbReference>
<dbReference type="Gene3D" id="2.30.29.150">
    <property type="match status" value="1"/>
</dbReference>
<dbReference type="GO" id="GO:0032440">
    <property type="term" value="F:2-alkenal reductase [NAD(P)H] activity"/>
    <property type="evidence" value="ECO:0007669"/>
    <property type="project" value="UniProtKB-EC"/>
</dbReference>
<dbReference type="GeneID" id="15805652"/>
<dbReference type="PRINTS" id="PR00887">
    <property type="entry name" value="SSRCOGNITION"/>
</dbReference>
<dbReference type="GO" id="GO:0042393">
    <property type="term" value="F:histone binding"/>
    <property type="evidence" value="ECO:0007669"/>
    <property type="project" value="TreeGrafter"/>
</dbReference>
<keyword evidence="3" id="KW-0158">Chromosome</keyword>
<keyword evidence="9" id="KW-0539">Nucleus</keyword>
<dbReference type="EC" id="1.3.1.74" evidence="12"/>
<dbReference type="Pfam" id="PF03531">
    <property type="entry name" value="SSrecog"/>
    <property type="match status" value="1"/>
</dbReference>
<keyword evidence="5" id="KW-0227">DNA damage</keyword>
<feature type="region of interest" description="Disordered" evidence="10">
    <location>
        <begin position="1309"/>
        <end position="1346"/>
    </location>
</feature>
<dbReference type="PANTHER" id="PTHR45849:SF1">
    <property type="entry name" value="FACT COMPLEX SUBUNIT SSRP1"/>
    <property type="match status" value="1"/>
</dbReference>
<dbReference type="CDD" id="cd13231">
    <property type="entry name" value="PH2_SSRP1-like"/>
    <property type="match status" value="1"/>
</dbReference>
<dbReference type="VEuPathDB" id="PiroplasmaDB:BEWA_003300"/>
<dbReference type="InterPro" id="IPR011993">
    <property type="entry name" value="PH-like_dom_sf"/>
</dbReference>
<keyword evidence="8" id="KW-0234">DNA repair</keyword>
<keyword evidence="6" id="KW-0805">Transcription regulation</keyword>
<evidence type="ECO:0000256" key="9">
    <source>
        <dbReference type="ARBA" id="ARBA00023242"/>
    </source>
</evidence>
<evidence type="ECO:0000313" key="12">
    <source>
        <dbReference type="EMBL" id="AFZ80922.1"/>
    </source>
</evidence>
<keyword evidence="13" id="KW-1185">Reference proteome</keyword>
<evidence type="ECO:0000256" key="7">
    <source>
        <dbReference type="ARBA" id="ARBA00023163"/>
    </source>
</evidence>
<feature type="compositionally biased region" description="Pro residues" evidence="10">
    <location>
        <begin position="896"/>
        <end position="908"/>
    </location>
</feature>
<evidence type="ECO:0000256" key="6">
    <source>
        <dbReference type="ARBA" id="ARBA00023015"/>
    </source>
</evidence>
<dbReference type="PANTHER" id="PTHR45849">
    <property type="entry name" value="FACT COMPLEX SUBUNIT SSRP1"/>
    <property type="match status" value="1"/>
</dbReference>
<dbReference type="GO" id="GO:0035101">
    <property type="term" value="C:FACT complex"/>
    <property type="evidence" value="ECO:0007669"/>
    <property type="project" value="TreeGrafter"/>
</dbReference>
<dbReference type="GO" id="GO:0006281">
    <property type="term" value="P:DNA repair"/>
    <property type="evidence" value="ECO:0007669"/>
    <property type="project" value="UniProtKB-KW"/>
</dbReference>
<accession>L0AZB8</accession>
<dbReference type="InterPro" id="IPR013719">
    <property type="entry name" value="RTT106/SPT16-like_middle_dom"/>
</dbReference>
<evidence type="ECO:0000256" key="8">
    <source>
        <dbReference type="ARBA" id="ARBA00023204"/>
    </source>
</evidence>
<dbReference type="EMBL" id="CP001670">
    <property type="protein sequence ID" value="AFZ80922.1"/>
    <property type="molecule type" value="Genomic_DNA"/>
</dbReference>
<evidence type="ECO:0000313" key="13">
    <source>
        <dbReference type="Proteomes" id="UP000031512"/>
    </source>
</evidence>
<dbReference type="GO" id="GO:0006260">
    <property type="term" value="P:DNA replication"/>
    <property type="evidence" value="ECO:0007669"/>
    <property type="project" value="UniProtKB-KW"/>
</dbReference>
<keyword evidence="4" id="KW-0235">DNA replication</keyword>
<comment type="subcellular location">
    <subcellularLocation>
        <location evidence="1">Chromosome</location>
    </subcellularLocation>
</comment>
<dbReference type="GO" id="GO:0031491">
    <property type="term" value="F:nucleosome binding"/>
    <property type="evidence" value="ECO:0007669"/>
    <property type="project" value="TreeGrafter"/>
</dbReference>
<evidence type="ECO:0000256" key="3">
    <source>
        <dbReference type="ARBA" id="ARBA00022454"/>
    </source>
</evidence>
<name>L0AZB8_THEEQ</name>
<organism evidence="12 13">
    <name type="scientific">Theileria equi strain WA</name>
    <dbReference type="NCBI Taxonomy" id="1537102"/>
    <lineage>
        <taxon>Eukaryota</taxon>
        <taxon>Sar</taxon>
        <taxon>Alveolata</taxon>
        <taxon>Apicomplexa</taxon>
        <taxon>Aconoidasida</taxon>
        <taxon>Piroplasmida</taxon>
        <taxon>Theileriidae</taxon>
        <taxon>Theileria</taxon>
    </lineage>
</organism>
<dbReference type="Gene3D" id="2.30.29.30">
    <property type="entry name" value="Pleckstrin-homology domain (PH domain)/Phosphotyrosine-binding domain (PTB)"/>
    <property type="match status" value="1"/>
</dbReference>
<dbReference type="OrthoDB" id="498543at2759"/>
<proteinExistence type="inferred from homology"/>
<dbReference type="Pfam" id="PF21103">
    <property type="entry name" value="PH1_SSRP1-like"/>
    <property type="match status" value="1"/>
</dbReference>
<feature type="region of interest" description="Disordered" evidence="10">
    <location>
        <begin position="822"/>
        <end position="908"/>
    </location>
</feature>
<comment type="similarity">
    <text evidence="2">Belongs to the SSRP1 family.</text>
</comment>
<keyword evidence="7" id="KW-0804">Transcription</keyword>
<dbReference type="SMART" id="SM01287">
    <property type="entry name" value="Rtt106"/>
    <property type="match status" value="1"/>
</dbReference>
<dbReference type="GO" id="GO:0003677">
    <property type="term" value="F:DNA binding"/>
    <property type="evidence" value="ECO:0007669"/>
    <property type="project" value="InterPro"/>
</dbReference>
<dbReference type="InterPro" id="IPR050454">
    <property type="entry name" value="RTT106/SSRP1_HistChap/FACT"/>
</dbReference>
<dbReference type="KEGG" id="beq:BEWA_003300"/>
<gene>
    <name evidence="12" type="ORF">BEWA_003300</name>
</gene>
<dbReference type="eggNOG" id="KOG0526">
    <property type="taxonomic scope" value="Eukaryota"/>
</dbReference>
<dbReference type="InterPro" id="IPR000969">
    <property type="entry name" value="SSRP1/POB3"/>
</dbReference>
<feature type="compositionally biased region" description="Low complexity" evidence="10">
    <location>
        <begin position="514"/>
        <end position="535"/>
    </location>
</feature>
<evidence type="ECO:0000256" key="4">
    <source>
        <dbReference type="ARBA" id="ARBA00022705"/>
    </source>
</evidence>
<evidence type="ECO:0000256" key="1">
    <source>
        <dbReference type="ARBA" id="ARBA00004286"/>
    </source>
</evidence>
<keyword evidence="12" id="KW-0560">Oxidoreductase</keyword>